<keyword evidence="9" id="KW-1185">Reference proteome</keyword>
<gene>
    <name evidence="8" type="ORF">JGUZn3_04140</name>
</gene>
<evidence type="ECO:0000256" key="3">
    <source>
        <dbReference type="ARBA" id="ARBA00022692"/>
    </source>
</evidence>
<protein>
    <submittedName>
        <fullName evidence="8">Lysylphosphatidylglycerol synthase TM region</fullName>
    </submittedName>
</protein>
<feature type="transmembrane region" description="Helical" evidence="7">
    <location>
        <begin position="31"/>
        <end position="54"/>
    </location>
</feature>
<feature type="transmembrane region" description="Helical" evidence="7">
    <location>
        <begin position="282"/>
        <end position="303"/>
    </location>
</feature>
<dbReference type="GO" id="GO:0005886">
    <property type="term" value="C:plasma membrane"/>
    <property type="evidence" value="ECO:0007669"/>
    <property type="project" value="UniProtKB-SubCell"/>
</dbReference>
<feature type="transmembrane region" description="Helical" evidence="7">
    <location>
        <begin position="152"/>
        <end position="173"/>
    </location>
</feature>
<reference evidence="8 9" key="1">
    <citation type="submission" date="2020-08" db="EMBL/GenBank/DDBJ databases">
        <title>Complete genome sequence of Entomobacter blattae G55GP.</title>
        <authorList>
            <person name="Poehlein A."/>
            <person name="Guzman J."/>
            <person name="Daniel R."/>
            <person name="Vilcinskas A."/>
        </authorList>
    </citation>
    <scope>NUCLEOTIDE SEQUENCE [LARGE SCALE GENOMIC DNA]</scope>
    <source>
        <strain evidence="8 9">G55GP</strain>
    </source>
</reference>
<dbReference type="Pfam" id="PF03706">
    <property type="entry name" value="LPG_synthase_TM"/>
    <property type="match status" value="1"/>
</dbReference>
<keyword evidence="5 7" id="KW-0472">Membrane</keyword>
<keyword evidence="4 7" id="KW-1133">Transmembrane helix</keyword>
<name>A0A7H1NPF4_9PROT</name>
<evidence type="ECO:0000256" key="7">
    <source>
        <dbReference type="SAM" id="Phobius"/>
    </source>
</evidence>
<feature type="transmembrane region" description="Helical" evidence="7">
    <location>
        <begin position="122"/>
        <end position="145"/>
    </location>
</feature>
<evidence type="ECO:0000256" key="2">
    <source>
        <dbReference type="ARBA" id="ARBA00022475"/>
    </source>
</evidence>
<comment type="subcellular location">
    <subcellularLocation>
        <location evidence="1">Cell membrane</location>
        <topology evidence="1">Multi-pass membrane protein</topology>
    </subcellularLocation>
</comment>
<keyword evidence="3 7" id="KW-0812">Transmembrane</keyword>
<feature type="transmembrane region" description="Helical" evidence="7">
    <location>
        <begin position="225"/>
        <end position="243"/>
    </location>
</feature>
<accession>A0A7H1NPF4</accession>
<keyword evidence="2" id="KW-1003">Cell membrane</keyword>
<dbReference type="EMBL" id="CP060244">
    <property type="protein sequence ID" value="QNT77664.1"/>
    <property type="molecule type" value="Genomic_DNA"/>
</dbReference>
<dbReference type="NCBIfam" id="TIGR03476">
    <property type="entry name" value="HpnL"/>
    <property type="match status" value="1"/>
</dbReference>
<evidence type="ECO:0000256" key="5">
    <source>
        <dbReference type="ARBA" id="ARBA00023136"/>
    </source>
</evidence>
<dbReference type="KEGG" id="ebla:JGUZn3_04140"/>
<organism evidence="8 9">
    <name type="scientific">Entomobacter blattae</name>
    <dbReference type="NCBI Taxonomy" id="2762277"/>
    <lineage>
        <taxon>Bacteria</taxon>
        <taxon>Pseudomonadati</taxon>
        <taxon>Pseudomonadota</taxon>
        <taxon>Alphaproteobacteria</taxon>
        <taxon>Acetobacterales</taxon>
        <taxon>Acetobacteraceae</taxon>
        <taxon>Entomobacter</taxon>
    </lineage>
</organism>
<evidence type="ECO:0000256" key="6">
    <source>
        <dbReference type="SAM" id="MobiDB-lite"/>
    </source>
</evidence>
<feature type="transmembrane region" description="Helical" evidence="7">
    <location>
        <begin position="255"/>
        <end position="276"/>
    </location>
</feature>
<proteinExistence type="predicted"/>
<feature type="region of interest" description="Disordered" evidence="6">
    <location>
        <begin position="335"/>
        <end position="370"/>
    </location>
</feature>
<evidence type="ECO:0000313" key="8">
    <source>
        <dbReference type="EMBL" id="QNT77664.1"/>
    </source>
</evidence>
<dbReference type="InterPro" id="IPR022791">
    <property type="entry name" value="L-PG_synthase/AglD"/>
</dbReference>
<dbReference type="RefSeq" id="WP_203414100.1">
    <property type="nucleotide sequence ID" value="NZ_CP060244.1"/>
</dbReference>
<feature type="compositionally biased region" description="Basic and acidic residues" evidence="6">
    <location>
        <begin position="360"/>
        <end position="370"/>
    </location>
</feature>
<sequence length="370" mass="40088">MKKLSAILFFLGLCIVTAITAWVGFDVVAQAFFSIGLCGFILLILWQLGVDLILGKAWQAACPQYGFLNLTGARLVREAAIACLPFSFLGGLIISIRATILMVSKSKNRPKIGWLEAASANVIDITTEVLGLAFYVVLGVFFLVVLHPGLNLAWTGLTGVVVMVIAVTAFVWAQQHSYNLIKQAAHFLGKHIAGPWQNLVVNGVGNFQAHLDQAWSNPHQVGKSAFYHAIAWIANTGSTWTAFHFLGVPLGFLDVLAIEAITCAITSILFIVPGSLGIQEAAYISLGAVYGINADLSLSVSLLRRARDISIGIPALIGWQIMEFMTIKNNGPDEKHPLLKNSSSSPSSEEDSHLPFYTPKEAKIPEMTFH</sequence>
<evidence type="ECO:0000256" key="4">
    <source>
        <dbReference type="ARBA" id="ARBA00022989"/>
    </source>
</evidence>
<dbReference type="Proteomes" id="UP000516349">
    <property type="component" value="Chromosome"/>
</dbReference>
<feature type="transmembrane region" description="Helical" evidence="7">
    <location>
        <begin position="75"/>
        <end position="102"/>
    </location>
</feature>
<evidence type="ECO:0000256" key="1">
    <source>
        <dbReference type="ARBA" id="ARBA00004651"/>
    </source>
</evidence>
<evidence type="ECO:0000313" key="9">
    <source>
        <dbReference type="Proteomes" id="UP000516349"/>
    </source>
</evidence>
<dbReference type="AlphaFoldDB" id="A0A7H1NPF4"/>